<accession>A0A3N2Q380</accession>
<protein>
    <submittedName>
        <fullName evidence="1">Uncharacterized protein</fullName>
    </submittedName>
</protein>
<proteinExistence type="predicted"/>
<dbReference type="Proteomes" id="UP000272025">
    <property type="component" value="Unassembled WGS sequence"/>
</dbReference>
<keyword evidence="2" id="KW-1185">Reference proteome</keyword>
<evidence type="ECO:0000313" key="1">
    <source>
        <dbReference type="EMBL" id="ROT41075.1"/>
    </source>
</evidence>
<reference evidence="1 2" key="1">
    <citation type="journal article" date="2018" name="Mol. Ecol.">
        <title>The obligate alkalophilic soda-lake fungus Sodiomyces alkalinus has shifted to a protein diet.</title>
        <authorList>
            <person name="Grum-Grzhimaylo A.A."/>
            <person name="Falkoski D.L."/>
            <person name="van den Heuvel J."/>
            <person name="Valero-Jimenez C.A."/>
            <person name="Min B."/>
            <person name="Choi I.G."/>
            <person name="Lipzen A."/>
            <person name="Daum C.G."/>
            <person name="Aanen D.K."/>
            <person name="Tsang A."/>
            <person name="Henrissat B."/>
            <person name="Bilanenko E.N."/>
            <person name="de Vries R.P."/>
            <person name="van Kan J.A.L."/>
            <person name="Grigoriev I.V."/>
            <person name="Debets A.J.M."/>
        </authorList>
    </citation>
    <scope>NUCLEOTIDE SEQUENCE [LARGE SCALE GENOMIC DNA]</scope>
    <source>
        <strain evidence="1 2">F11</strain>
    </source>
</reference>
<gene>
    <name evidence="1" type="ORF">SODALDRAFT_111591</name>
</gene>
<dbReference type="GeneID" id="39575030"/>
<evidence type="ECO:0000313" key="2">
    <source>
        <dbReference type="Proteomes" id="UP000272025"/>
    </source>
</evidence>
<organism evidence="1 2">
    <name type="scientific">Sodiomyces alkalinus (strain CBS 110278 / VKM F-3762 / F11)</name>
    <name type="common">Alkaliphilic filamentous fungus</name>
    <dbReference type="NCBI Taxonomy" id="1314773"/>
    <lineage>
        <taxon>Eukaryota</taxon>
        <taxon>Fungi</taxon>
        <taxon>Dikarya</taxon>
        <taxon>Ascomycota</taxon>
        <taxon>Pezizomycotina</taxon>
        <taxon>Sordariomycetes</taxon>
        <taxon>Hypocreomycetidae</taxon>
        <taxon>Glomerellales</taxon>
        <taxon>Plectosphaerellaceae</taxon>
        <taxon>Sodiomyces</taxon>
    </lineage>
</organism>
<sequence>MWSPKLERQPCRRSFFFRARRFLNLALSSSHSNGKPLTPLLRFSCASSTGPPALSAGGFSSSMSSFAENTTPPGYSVQGASSWKPPICSRVAVIAPSVLTVGSVAARLSDSDPLRPGSDWAVPRFA</sequence>
<dbReference type="RefSeq" id="XP_028468881.1">
    <property type="nucleotide sequence ID" value="XM_028606552.1"/>
</dbReference>
<dbReference type="AlphaFoldDB" id="A0A3N2Q380"/>
<name>A0A3N2Q380_SODAK</name>
<dbReference type="EMBL" id="ML119052">
    <property type="protein sequence ID" value="ROT41075.1"/>
    <property type="molecule type" value="Genomic_DNA"/>
</dbReference>